<dbReference type="InterPro" id="IPR036388">
    <property type="entry name" value="WH-like_DNA-bd_sf"/>
</dbReference>
<accession>A0ABW2NC58</accession>
<keyword evidence="3 6" id="KW-0731">Sigma factor</keyword>
<keyword evidence="5 6" id="KW-0804">Transcription</keyword>
<evidence type="ECO:0000256" key="1">
    <source>
        <dbReference type="ARBA" id="ARBA00010641"/>
    </source>
</evidence>
<dbReference type="NCBIfam" id="NF007227">
    <property type="entry name" value="PRK09645.1"/>
    <property type="match status" value="1"/>
</dbReference>
<evidence type="ECO:0000313" key="9">
    <source>
        <dbReference type="EMBL" id="MFC7363460.1"/>
    </source>
</evidence>
<evidence type="ECO:0000256" key="2">
    <source>
        <dbReference type="ARBA" id="ARBA00023015"/>
    </source>
</evidence>
<dbReference type="PANTHER" id="PTHR43133">
    <property type="entry name" value="RNA POLYMERASE ECF-TYPE SIGMA FACTO"/>
    <property type="match status" value="1"/>
</dbReference>
<dbReference type="InterPro" id="IPR007627">
    <property type="entry name" value="RNA_pol_sigma70_r2"/>
</dbReference>
<dbReference type="InterPro" id="IPR014284">
    <property type="entry name" value="RNA_pol_sigma-70_dom"/>
</dbReference>
<protein>
    <recommendedName>
        <fullName evidence="6">RNA polymerase sigma factor</fullName>
    </recommendedName>
</protein>
<comment type="caution">
    <text evidence="9">The sequence shown here is derived from an EMBL/GenBank/DDBJ whole genome shotgun (WGS) entry which is preliminary data.</text>
</comment>
<evidence type="ECO:0000313" key="10">
    <source>
        <dbReference type="Proteomes" id="UP001596524"/>
    </source>
</evidence>
<name>A0ABW2NC58_9ACTN</name>
<dbReference type="SUPFAM" id="SSF88659">
    <property type="entry name" value="Sigma3 and sigma4 domains of RNA polymerase sigma factors"/>
    <property type="match status" value="1"/>
</dbReference>
<dbReference type="CDD" id="cd06171">
    <property type="entry name" value="Sigma70_r4"/>
    <property type="match status" value="1"/>
</dbReference>
<evidence type="ECO:0000259" key="8">
    <source>
        <dbReference type="Pfam" id="PF04545"/>
    </source>
</evidence>
<sequence length="172" mass="19843">MPKDEVAQMRRVHDEHADVLWRFCLRLVGNDRSHAEDVTQETLLRAWRHRTILESSPAAVRSWLFTVARNIVIDDWRSRRARPESPVEEVPEPRRSAEDDASDQLLLSWMVAEALTHLSEDHRIVLLECYYRGRSVADVARRLGIPPGTVKSRTHYALRALRLALEEMGVTG</sequence>
<dbReference type="Gene3D" id="1.10.1740.10">
    <property type="match status" value="1"/>
</dbReference>
<dbReference type="InterPro" id="IPR013325">
    <property type="entry name" value="RNA_pol_sigma_r2"/>
</dbReference>
<dbReference type="InterPro" id="IPR013324">
    <property type="entry name" value="RNA_pol_sigma_r3/r4-like"/>
</dbReference>
<keyword evidence="4 6" id="KW-0238">DNA-binding</keyword>
<dbReference type="PANTHER" id="PTHR43133:SF52">
    <property type="entry name" value="ECF RNA POLYMERASE SIGMA FACTOR SIGL"/>
    <property type="match status" value="1"/>
</dbReference>
<dbReference type="Gene3D" id="1.10.10.10">
    <property type="entry name" value="Winged helix-like DNA-binding domain superfamily/Winged helix DNA-binding domain"/>
    <property type="match status" value="1"/>
</dbReference>
<proteinExistence type="inferred from homology"/>
<organism evidence="9 10">
    <name type="scientific">Nocardioides astragali</name>
    <dbReference type="NCBI Taxonomy" id="1776736"/>
    <lineage>
        <taxon>Bacteria</taxon>
        <taxon>Bacillati</taxon>
        <taxon>Actinomycetota</taxon>
        <taxon>Actinomycetes</taxon>
        <taxon>Propionibacteriales</taxon>
        <taxon>Nocardioidaceae</taxon>
        <taxon>Nocardioides</taxon>
    </lineage>
</organism>
<dbReference type="RefSeq" id="WP_255889196.1">
    <property type="nucleotide sequence ID" value="NZ_JAFMZM010000002.1"/>
</dbReference>
<evidence type="ECO:0000256" key="4">
    <source>
        <dbReference type="ARBA" id="ARBA00023125"/>
    </source>
</evidence>
<evidence type="ECO:0000259" key="7">
    <source>
        <dbReference type="Pfam" id="PF04542"/>
    </source>
</evidence>
<reference evidence="10" key="1">
    <citation type="journal article" date="2019" name="Int. J. Syst. Evol. Microbiol.">
        <title>The Global Catalogue of Microorganisms (GCM) 10K type strain sequencing project: providing services to taxonomists for standard genome sequencing and annotation.</title>
        <authorList>
            <consortium name="The Broad Institute Genomics Platform"/>
            <consortium name="The Broad Institute Genome Sequencing Center for Infectious Disease"/>
            <person name="Wu L."/>
            <person name="Ma J."/>
        </authorList>
    </citation>
    <scope>NUCLEOTIDE SEQUENCE [LARGE SCALE GENOMIC DNA]</scope>
    <source>
        <strain evidence="10">FCH27</strain>
    </source>
</reference>
<evidence type="ECO:0000256" key="6">
    <source>
        <dbReference type="RuleBase" id="RU000716"/>
    </source>
</evidence>
<dbReference type="PROSITE" id="PS01063">
    <property type="entry name" value="SIGMA70_ECF"/>
    <property type="match status" value="1"/>
</dbReference>
<gene>
    <name evidence="9" type="ORF">ACFQO6_24525</name>
</gene>
<dbReference type="Pfam" id="PF04542">
    <property type="entry name" value="Sigma70_r2"/>
    <property type="match status" value="1"/>
</dbReference>
<dbReference type="Pfam" id="PF04545">
    <property type="entry name" value="Sigma70_r4"/>
    <property type="match status" value="1"/>
</dbReference>
<comment type="similarity">
    <text evidence="1 6">Belongs to the sigma-70 factor family. ECF subfamily.</text>
</comment>
<dbReference type="InterPro" id="IPR007630">
    <property type="entry name" value="RNA_pol_sigma70_r4"/>
</dbReference>
<dbReference type="SUPFAM" id="SSF88946">
    <property type="entry name" value="Sigma2 domain of RNA polymerase sigma factors"/>
    <property type="match status" value="1"/>
</dbReference>
<dbReference type="InterPro" id="IPR000838">
    <property type="entry name" value="RNA_pol_sigma70_ECF_CS"/>
</dbReference>
<evidence type="ECO:0000256" key="3">
    <source>
        <dbReference type="ARBA" id="ARBA00023082"/>
    </source>
</evidence>
<dbReference type="NCBIfam" id="TIGR02937">
    <property type="entry name" value="sigma70-ECF"/>
    <property type="match status" value="1"/>
</dbReference>
<dbReference type="Proteomes" id="UP001596524">
    <property type="component" value="Unassembled WGS sequence"/>
</dbReference>
<dbReference type="EMBL" id="JBHTCH010000030">
    <property type="protein sequence ID" value="MFC7363460.1"/>
    <property type="molecule type" value="Genomic_DNA"/>
</dbReference>
<evidence type="ECO:0000256" key="5">
    <source>
        <dbReference type="ARBA" id="ARBA00023163"/>
    </source>
</evidence>
<keyword evidence="2 6" id="KW-0805">Transcription regulation</keyword>
<keyword evidence="10" id="KW-1185">Reference proteome</keyword>
<dbReference type="InterPro" id="IPR039425">
    <property type="entry name" value="RNA_pol_sigma-70-like"/>
</dbReference>
<feature type="domain" description="RNA polymerase sigma-70 region 2" evidence="7">
    <location>
        <begin position="14"/>
        <end position="81"/>
    </location>
</feature>
<feature type="domain" description="RNA polymerase sigma-70 region 4" evidence="8">
    <location>
        <begin position="114"/>
        <end position="162"/>
    </location>
</feature>